<evidence type="ECO:0000256" key="1">
    <source>
        <dbReference type="SAM" id="MobiDB-lite"/>
    </source>
</evidence>
<accession>A0A1G7ZRE0</accession>
<keyword evidence="3" id="KW-1185">Reference proteome</keyword>
<dbReference type="AlphaFoldDB" id="A0A1G7ZRE0"/>
<dbReference type="Proteomes" id="UP000198607">
    <property type="component" value="Unassembled WGS sequence"/>
</dbReference>
<dbReference type="RefSeq" id="WP_143009778.1">
    <property type="nucleotide sequence ID" value="NZ_FNCY01000003.1"/>
</dbReference>
<evidence type="ECO:0000313" key="3">
    <source>
        <dbReference type="Proteomes" id="UP000198607"/>
    </source>
</evidence>
<name>A0A1G7ZRE0_9RHOO</name>
<proteinExistence type="predicted"/>
<evidence type="ECO:0000313" key="2">
    <source>
        <dbReference type="EMBL" id="SDH11259.1"/>
    </source>
</evidence>
<dbReference type="EMBL" id="FNCY01000003">
    <property type="protein sequence ID" value="SDH11259.1"/>
    <property type="molecule type" value="Genomic_DNA"/>
</dbReference>
<sequence>MTRDEFRDLLAVAMHVGRILHFIGKNRRKRWIPVFEPYPTVCTKAGSGGVGIIPVKLKQASSHRSGRSHGCPVKPRA</sequence>
<gene>
    <name evidence="2" type="ORF">SAMN05660652_01257</name>
</gene>
<protein>
    <submittedName>
        <fullName evidence="2">Uncharacterized protein</fullName>
    </submittedName>
</protein>
<feature type="region of interest" description="Disordered" evidence="1">
    <location>
        <begin position="58"/>
        <end position="77"/>
    </location>
</feature>
<organism evidence="2 3">
    <name type="scientific">Propionivibrio dicarboxylicus</name>
    <dbReference type="NCBI Taxonomy" id="83767"/>
    <lineage>
        <taxon>Bacteria</taxon>
        <taxon>Pseudomonadati</taxon>
        <taxon>Pseudomonadota</taxon>
        <taxon>Betaproteobacteria</taxon>
        <taxon>Rhodocyclales</taxon>
        <taxon>Rhodocyclaceae</taxon>
        <taxon>Propionivibrio</taxon>
    </lineage>
</organism>
<reference evidence="2 3" key="1">
    <citation type="submission" date="2016-10" db="EMBL/GenBank/DDBJ databases">
        <authorList>
            <person name="de Groot N.N."/>
        </authorList>
    </citation>
    <scope>NUCLEOTIDE SEQUENCE [LARGE SCALE GENOMIC DNA]</scope>
    <source>
        <strain evidence="2 3">DSM 5885</strain>
    </source>
</reference>